<reference evidence="2 3" key="1">
    <citation type="journal article" date="2007" name="Int. J. Syst. Evol. Microbiol.">
        <title>Description of Pelomonas aquatica sp. nov. and Pelomonas puraquae sp. nov., isolated from industrial and haemodialysis water.</title>
        <authorList>
            <person name="Gomila M."/>
            <person name="Bowien B."/>
            <person name="Falsen E."/>
            <person name="Moore E.R."/>
            <person name="Lalucat J."/>
        </authorList>
    </citation>
    <scope>NUCLEOTIDE SEQUENCE [LARGE SCALE GENOMIC DNA]</scope>
    <source>
        <strain evidence="2 3">CCUG 52769</strain>
    </source>
</reference>
<organism evidence="2 3">
    <name type="scientific">Roseateles puraquae</name>
    <dbReference type="NCBI Taxonomy" id="431059"/>
    <lineage>
        <taxon>Bacteria</taxon>
        <taxon>Pseudomonadati</taxon>
        <taxon>Pseudomonadota</taxon>
        <taxon>Betaproteobacteria</taxon>
        <taxon>Burkholderiales</taxon>
        <taxon>Sphaerotilaceae</taxon>
        <taxon>Roseateles</taxon>
    </lineage>
</organism>
<dbReference type="PROSITE" id="PS51257">
    <property type="entry name" value="PROKAR_LIPOPROTEIN"/>
    <property type="match status" value="1"/>
</dbReference>
<dbReference type="EMBL" id="NISI01000011">
    <property type="protein sequence ID" value="OWR02051.1"/>
    <property type="molecule type" value="Genomic_DNA"/>
</dbReference>
<feature type="signal peptide" evidence="1">
    <location>
        <begin position="1"/>
        <end position="25"/>
    </location>
</feature>
<keyword evidence="1" id="KW-0732">Signal</keyword>
<dbReference type="AlphaFoldDB" id="A0A254N1E0"/>
<proteinExistence type="predicted"/>
<evidence type="ECO:0000256" key="1">
    <source>
        <dbReference type="SAM" id="SignalP"/>
    </source>
</evidence>
<accession>A0A254N1E0</accession>
<evidence type="ECO:0000313" key="3">
    <source>
        <dbReference type="Proteomes" id="UP000197446"/>
    </source>
</evidence>
<comment type="caution">
    <text evidence="2">The sequence shown here is derived from an EMBL/GenBank/DDBJ whole genome shotgun (WGS) entry which is preliminary data.</text>
</comment>
<evidence type="ECO:0000313" key="2">
    <source>
        <dbReference type="EMBL" id="OWR02051.1"/>
    </source>
</evidence>
<evidence type="ECO:0008006" key="4">
    <source>
        <dbReference type="Google" id="ProtNLM"/>
    </source>
</evidence>
<gene>
    <name evidence="2" type="ORF">CDO81_22265</name>
</gene>
<sequence>MSVVLRRLSLALSFAVAACPLAAPAAELTAPEMRWLQGIAPVVQHARQQLGLPLDVIVQPQDAPGAAPLALGFVDGRCKLVLSMRGNAEAERPVESLPPELRGPALELMAAHELGHCRRYLDGAWHGMPAGFVAAAAPARLSPELQQAWLDMRTTRREEAYGDLVGLAWTRERHASLYGPLHAWLVQQREAEGLPGSHHDTLAWLRLAATPAALAGSSLFDGAERVWRQGLGD</sequence>
<dbReference type="Proteomes" id="UP000197446">
    <property type="component" value="Unassembled WGS sequence"/>
</dbReference>
<protein>
    <recommendedName>
        <fullName evidence="4">DUF2268 domain-containing protein</fullName>
    </recommendedName>
</protein>
<feature type="chain" id="PRO_5013259322" description="DUF2268 domain-containing protein" evidence="1">
    <location>
        <begin position="26"/>
        <end position="233"/>
    </location>
</feature>
<keyword evidence="3" id="KW-1185">Reference proteome</keyword>
<name>A0A254N1E0_9BURK</name>